<dbReference type="GO" id="GO:0005524">
    <property type="term" value="F:ATP binding"/>
    <property type="evidence" value="ECO:0007669"/>
    <property type="project" value="InterPro"/>
</dbReference>
<dbReference type="Proteomes" id="UP001317532">
    <property type="component" value="Chromosome"/>
</dbReference>
<dbReference type="SMART" id="SM00487">
    <property type="entry name" value="DEXDc"/>
    <property type="match status" value="1"/>
</dbReference>
<accession>A0AAN1XVF2</accession>
<dbReference type="Pfam" id="PF00271">
    <property type="entry name" value="Helicase_C"/>
    <property type="match status" value="1"/>
</dbReference>
<dbReference type="GO" id="GO:0061749">
    <property type="term" value="F:forked DNA-dependent helicase activity"/>
    <property type="evidence" value="ECO:0007669"/>
    <property type="project" value="TreeGrafter"/>
</dbReference>
<name>A0AAN1XVF2_UNVUL</name>
<dbReference type="RefSeq" id="WP_317996022.1">
    <property type="nucleotide sequence ID" value="NZ_AP025523.1"/>
</dbReference>
<feature type="region of interest" description="Disordered" evidence="1">
    <location>
        <begin position="572"/>
        <end position="611"/>
    </location>
</feature>
<dbReference type="GO" id="GO:0016787">
    <property type="term" value="F:hydrolase activity"/>
    <property type="evidence" value="ECO:0007669"/>
    <property type="project" value="InterPro"/>
</dbReference>
<evidence type="ECO:0000256" key="1">
    <source>
        <dbReference type="SAM" id="MobiDB-lite"/>
    </source>
</evidence>
<dbReference type="InterPro" id="IPR050742">
    <property type="entry name" value="Helicase_Restrict-Modif_Enz"/>
</dbReference>
<gene>
    <name evidence="4" type="ORF">WPS_02190</name>
</gene>
<dbReference type="SUPFAM" id="SSF52540">
    <property type="entry name" value="P-loop containing nucleoside triphosphate hydrolases"/>
    <property type="match status" value="1"/>
</dbReference>
<dbReference type="PROSITE" id="PS51192">
    <property type="entry name" value="HELICASE_ATP_BIND_1"/>
    <property type="match status" value="1"/>
</dbReference>
<dbReference type="PANTHER" id="PTHR47396">
    <property type="entry name" value="TYPE I RESTRICTION ENZYME ECOKI R PROTEIN"/>
    <property type="match status" value="1"/>
</dbReference>
<dbReference type="Pfam" id="PF04851">
    <property type="entry name" value="ResIII"/>
    <property type="match status" value="1"/>
</dbReference>
<dbReference type="EMBL" id="AP025523">
    <property type="protein sequence ID" value="BDE04943.1"/>
    <property type="molecule type" value="Genomic_DNA"/>
</dbReference>
<evidence type="ECO:0000313" key="4">
    <source>
        <dbReference type="EMBL" id="BDE04943.1"/>
    </source>
</evidence>
<dbReference type="SMART" id="SM00490">
    <property type="entry name" value="HELICc"/>
    <property type="match status" value="1"/>
</dbReference>
<dbReference type="InterPro" id="IPR027417">
    <property type="entry name" value="P-loop_NTPase"/>
</dbReference>
<evidence type="ECO:0000313" key="5">
    <source>
        <dbReference type="Proteomes" id="UP001317532"/>
    </source>
</evidence>
<dbReference type="PROSITE" id="PS51194">
    <property type="entry name" value="HELICASE_CTER"/>
    <property type="match status" value="1"/>
</dbReference>
<evidence type="ECO:0000259" key="3">
    <source>
        <dbReference type="PROSITE" id="PS51194"/>
    </source>
</evidence>
<keyword evidence="5" id="KW-1185">Reference proteome</keyword>
<dbReference type="GO" id="GO:0036121">
    <property type="term" value="F:double-stranded DNA helicase activity"/>
    <property type="evidence" value="ECO:0007669"/>
    <property type="project" value="TreeGrafter"/>
</dbReference>
<dbReference type="InterPro" id="IPR006935">
    <property type="entry name" value="Helicase/UvrB_N"/>
</dbReference>
<dbReference type="AlphaFoldDB" id="A0AAN1XVF2"/>
<feature type="domain" description="Helicase ATP-binding" evidence="2">
    <location>
        <begin position="17"/>
        <end position="177"/>
    </location>
</feature>
<feature type="compositionally biased region" description="Basic residues" evidence="1">
    <location>
        <begin position="596"/>
        <end position="611"/>
    </location>
</feature>
<dbReference type="Gene3D" id="3.40.50.300">
    <property type="entry name" value="P-loop containing nucleotide triphosphate hydrolases"/>
    <property type="match status" value="2"/>
</dbReference>
<reference evidence="4 5" key="1">
    <citation type="journal article" date="2022" name="ISME Commun">
        <title>Vulcanimicrobium alpinus gen. nov. sp. nov., the first cultivated representative of the candidate phylum 'Eremiobacterota', is a metabolically versatile aerobic anoxygenic phototroph.</title>
        <authorList>
            <person name="Yabe S."/>
            <person name="Muto K."/>
            <person name="Abe K."/>
            <person name="Yokota A."/>
            <person name="Staudigel H."/>
            <person name="Tebo B.M."/>
        </authorList>
    </citation>
    <scope>NUCLEOTIDE SEQUENCE [LARGE SCALE GENOMIC DNA]</scope>
    <source>
        <strain evidence="4 5">WC8-2</strain>
    </source>
</reference>
<evidence type="ECO:0000259" key="2">
    <source>
        <dbReference type="PROSITE" id="PS51192"/>
    </source>
</evidence>
<feature type="domain" description="Helicase C-terminal" evidence="3">
    <location>
        <begin position="230"/>
        <end position="373"/>
    </location>
</feature>
<dbReference type="KEGG" id="vab:WPS_02190"/>
<dbReference type="InterPro" id="IPR001650">
    <property type="entry name" value="Helicase_C-like"/>
</dbReference>
<dbReference type="GO" id="GO:0000403">
    <property type="term" value="F:Y-form DNA binding"/>
    <property type="evidence" value="ECO:0007669"/>
    <property type="project" value="TreeGrafter"/>
</dbReference>
<organism evidence="4 5">
    <name type="scientific">Vulcanimicrobium alpinum</name>
    <dbReference type="NCBI Taxonomy" id="3016050"/>
    <lineage>
        <taxon>Bacteria</taxon>
        <taxon>Bacillati</taxon>
        <taxon>Vulcanimicrobiota</taxon>
        <taxon>Vulcanimicrobiia</taxon>
        <taxon>Vulcanimicrobiales</taxon>
        <taxon>Vulcanimicrobiaceae</taxon>
        <taxon>Vulcanimicrobium</taxon>
    </lineage>
</organism>
<protein>
    <recommendedName>
        <fullName evidence="6">DEAD/DEAH box helicase</fullName>
    </recommendedName>
</protein>
<proteinExistence type="predicted"/>
<evidence type="ECO:0008006" key="6">
    <source>
        <dbReference type="Google" id="ProtNLM"/>
    </source>
</evidence>
<sequence length="611" mass="67786">MPHLRPYQVEAQQAILEHRARGVRTQLVSLATGLGKSVVIATLPKLLSLRPGDVTVVVAHRDELIEQLVDKFRVENPDALIGVEKAERRASDECNIVVATVQTLAEKRLEEFVARFKRRIALFVIDEAHHAAAPSYRAIVDAVLAQRPEAMILGFTATPNRGDGVRLVDVFEKIVYTMDARKAIDAGYLVPVKSYAVATSTNLDDIASRGGDFVIGQLAAAVNTVDRNKRIVAAYKQHTPGLKTLVFTASVEHARDVAQEFVEYGIRAEWASGETPREERERIVREFRGDGIDVLVNCGLYLEGFDVPSVQVILNARPTKSTTLYTQITGRALRPVDEIAHALSHTGSALERRELIEKSPKPAAIVIDLVDQAHRHQLVTVPSLYGLPPHIDAQGRMTAQVADKFEELLRRDPKRAAKVRSAEEIETALVEIDAFAAPREIKPTWQAIDPVDHWRLELPPTRVAYDRRGRAIPGFATKWDQWVAEARRIAPHEDAERFASRMLSVDPKTVRWERRRIDVKRDGEKYVTLYSTEDLPERVIEVSSSLPGALGSAYQRVDEMLSGYTAIPVNGNGAARPAPNGTANGTKPKPSANGGGRRRRGRRARVPRTSP</sequence>
<dbReference type="PANTHER" id="PTHR47396:SF1">
    <property type="entry name" value="ATP-DEPENDENT HELICASE IRC3-RELATED"/>
    <property type="match status" value="1"/>
</dbReference>
<dbReference type="InterPro" id="IPR014001">
    <property type="entry name" value="Helicase_ATP-bd"/>
</dbReference>